<dbReference type="AlphaFoldDB" id="A0A103Y674"/>
<keyword evidence="2" id="KW-1185">Reference proteome</keyword>
<name>A0A103Y674_CYNCS</name>
<sequence>MMRLEINLLRRKVTSSLFLVVALLSCQ</sequence>
<dbReference type="EMBL" id="LEKV01002394">
    <property type="protein sequence ID" value="KVI03254.1"/>
    <property type="molecule type" value="Genomic_DNA"/>
</dbReference>
<evidence type="ECO:0000313" key="1">
    <source>
        <dbReference type="EMBL" id="KVI03254.1"/>
    </source>
</evidence>
<reference evidence="1 2" key="1">
    <citation type="journal article" date="2016" name="Sci. Rep.">
        <title>The genome sequence of the outbreeding globe artichoke constructed de novo incorporating a phase-aware low-pass sequencing strategy of F1 progeny.</title>
        <authorList>
            <person name="Scaglione D."/>
            <person name="Reyes-Chin-Wo S."/>
            <person name="Acquadro A."/>
            <person name="Froenicke L."/>
            <person name="Portis E."/>
            <person name="Beitel C."/>
            <person name="Tirone M."/>
            <person name="Mauro R."/>
            <person name="Lo Monaco A."/>
            <person name="Mauromicale G."/>
            <person name="Faccioli P."/>
            <person name="Cattivelli L."/>
            <person name="Rieseberg L."/>
            <person name="Michelmore R."/>
            <person name="Lanteri S."/>
        </authorList>
    </citation>
    <scope>NUCLEOTIDE SEQUENCE [LARGE SCALE GENOMIC DNA]</scope>
    <source>
        <strain evidence="1">2C</strain>
    </source>
</reference>
<accession>A0A103Y674</accession>
<dbReference type="PROSITE" id="PS51257">
    <property type="entry name" value="PROKAR_LIPOPROTEIN"/>
    <property type="match status" value="1"/>
</dbReference>
<organism evidence="1 2">
    <name type="scientific">Cynara cardunculus var. scolymus</name>
    <name type="common">Globe artichoke</name>
    <name type="synonym">Cynara scolymus</name>
    <dbReference type="NCBI Taxonomy" id="59895"/>
    <lineage>
        <taxon>Eukaryota</taxon>
        <taxon>Viridiplantae</taxon>
        <taxon>Streptophyta</taxon>
        <taxon>Embryophyta</taxon>
        <taxon>Tracheophyta</taxon>
        <taxon>Spermatophyta</taxon>
        <taxon>Magnoliopsida</taxon>
        <taxon>eudicotyledons</taxon>
        <taxon>Gunneridae</taxon>
        <taxon>Pentapetalae</taxon>
        <taxon>asterids</taxon>
        <taxon>campanulids</taxon>
        <taxon>Asterales</taxon>
        <taxon>Asteraceae</taxon>
        <taxon>Carduoideae</taxon>
        <taxon>Cardueae</taxon>
        <taxon>Carduinae</taxon>
        <taxon>Cynara</taxon>
    </lineage>
</organism>
<dbReference type="Gramene" id="KVI03254">
    <property type="protein sequence ID" value="KVI03254"/>
    <property type="gene ID" value="Ccrd_018452"/>
</dbReference>
<dbReference type="Proteomes" id="UP000243975">
    <property type="component" value="Unassembled WGS sequence"/>
</dbReference>
<gene>
    <name evidence="1" type="ORF">Ccrd_018452</name>
</gene>
<protein>
    <submittedName>
        <fullName evidence="1">Uncharacterized protein</fullName>
    </submittedName>
</protein>
<evidence type="ECO:0000313" key="2">
    <source>
        <dbReference type="Proteomes" id="UP000243975"/>
    </source>
</evidence>
<comment type="caution">
    <text evidence="1">The sequence shown here is derived from an EMBL/GenBank/DDBJ whole genome shotgun (WGS) entry which is preliminary data.</text>
</comment>
<proteinExistence type="predicted"/>